<reference evidence="1 2" key="1">
    <citation type="submission" date="2019-03" db="EMBL/GenBank/DDBJ databases">
        <title>Deep-cultivation of Planctomycetes and their phenomic and genomic characterization uncovers novel biology.</title>
        <authorList>
            <person name="Wiegand S."/>
            <person name="Jogler M."/>
            <person name="Boedeker C."/>
            <person name="Pinto D."/>
            <person name="Vollmers J."/>
            <person name="Rivas-Marin E."/>
            <person name="Kohn T."/>
            <person name="Peeters S.H."/>
            <person name="Heuer A."/>
            <person name="Rast P."/>
            <person name="Oberbeckmann S."/>
            <person name="Bunk B."/>
            <person name="Jeske O."/>
            <person name="Meyerdierks A."/>
            <person name="Storesund J.E."/>
            <person name="Kallscheuer N."/>
            <person name="Luecker S."/>
            <person name="Lage O.M."/>
            <person name="Pohl T."/>
            <person name="Merkel B.J."/>
            <person name="Hornburger P."/>
            <person name="Mueller R.-W."/>
            <person name="Bruemmer F."/>
            <person name="Labrenz M."/>
            <person name="Spormann A.M."/>
            <person name="Op den Camp H."/>
            <person name="Overmann J."/>
            <person name="Amann R."/>
            <person name="Jetten M.S.M."/>
            <person name="Mascher T."/>
            <person name="Medema M.H."/>
            <person name="Devos D.P."/>
            <person name="Kaster A.-K."/>
            <person name="Ovreas L."/>
            <person name="Rohde M."/>
            <person name="Galperin M.Y."/>
            <person name="Jogler C."/>
        </authorList>
    </citation>
    <scope>NUCLEOTIDE SEQUENCE [LARGE SCALE GENOMIC DNA]</scope>
    <source>
        <strain evidence="1 2">Enr10</strain>
    </source>
</reference>
<protein>
    <submittedName>
        <fullName evidence="1">Uncharacterized protein</fullName>
    </submittedName>
</protein>
<dbReference type="Proteomes" id="UP000315647">
    <property type="component" value="Chromosome"/>
</dbReference>
<gene>
    <name evidence="1" type="ORF">Enr10x_23030</name>
</gene>
<sequence length="47" mass="5309">MGFLELTVWFWIGDNHCQFPVVCDHCELHSGVPCANEEANQVCTSQL</sequence>
<evidence type="ECO:0000313" key="1">
    <source>
        <dbReference type="EMBL" id="QDT26990.1"/>
    </source>
</evidence>
<name>A0A517Q5S1_9PLAN</name>
<dbReference type="EMBL" id="CP037421">
    <property type="protein sequence ID" value="QDT26990.1"/>
    <property type="molecule type" value="Genomic_DNA"/>
</dbReference>
<dbReference type="AlphaFoldDB" id="A0A517Q5S1"/>
<organism evidence="1 2">
    <name type="scientific">Gimesia panareensis</name>
    <dbReference type="NCBI Taxonomy" id="2527978"/>
    <lineage>
        <taxon>Bacteria</taxon>
        <taxon>Pseudomonadati</taxon>
        <taxon>Planctomycetota</taxon>
        <taxon>Planctomycetia</taxon>
        <taxon>Planctomycetales</taxon>
        <taxon>Planctomycetaceae</taxon>
        <taxon>Gimesia</taxon>
    </lineage>
</organism>
<keyword evidence="2" id="KW-1185">Reference proteome</keyword>
<proteinExistence type="predicted"/>
<accession>A0A517Q5S1</accession>
<evidence type="ECO:0000313" key="2">
    <source>
        <dbReference type="Proteomes" id="UP000315647"/>
    </source>
</evidence>